<organism evidence="2 3">
    <name type="scientific">Henosepilachna vigintioctopunctata</name>
    <dbReference type="NCBI Taxonomy" id="420089"/>
    <lineage>
        <taxon>Eukaryota</taxon>
        <taxon>Metazoa</taxon>
        <taxon>Ecdysozoa</taxon>
        <taxon>Arthropoda</taxon>
        <taxon>Hexapoda</taxon>
        <taxon>Insecta</taxon>
        <taxon>Pterygota</taxon>
        <taxon>Neoptera</taxon>
        <taxon>Endopterygota</taxon>
        <taxon>Coleoptera</taxon>
        <taxon>Polyphaga</taxon>
        <taxon>Cucujiformia</taxon>
        <taxon>Coccinelloidea</taxon>
        <taxon>Coccinellidae</taxon>
        <taxon>Epilachninae</taxon>
        <taxon>Epilachnini</taxon>
        <taxon>Henosepilachna</taxon>
    </lineage>
</organism>
<dbReference type="InterPro" id="IPR033369">
    <property type="entry name" value="C19orf12"/>
</dbReference>
<protein>
    <submittedName>
        <fullName evidence="2">Uncharacterized protein</fullName>
    </submittedName>
</protein>
<proteinExistence type="inferred from homology"/>
<dbReference type="Proteomes" id="UP001431783">
    <property type="component" value="Unassembled WGS sequence"/>
</dbReference>
<evidence type="ECO:0000313" key="2">
    <source>
        <dbReference type="EMBL" id="KAK9891080.1"/>
    </source>
</evidence>
<keyword evidence="3" id="KW-1185">Reference proteome</keyword>
<accession>A0AAW1VFM6</accession>
<dbReference type="Pfam" id="PF20721">
    <property type="entry name" value="C19orf12"/>
    <property type="match status" value="1"/>
</dbReference>
<comment type="caution">
    <text evidence="2">The sequence shown here is derived from an EMBL/GenBank/DDBJ whole genome shotgun (WGS) entry which is preliminary data.</text>
</comment>
<evidence type="ECO:0000313" key="3">
    <source>
        <dbReference type="Proteomes" id="UP001431783"/>
    </source>
</evidence>
<dbReference type="PANTHER" id="PTHR31493">
    <property type="entry name" value="NAZO FAMILY MEMBER"/>
    <property type="match status" value="1"/>
</dbReference>
<comment type="similarity">
    <text evidence="1">Belongs to the C19orf12 family.</text>
</comment>
<dbReference type="EMBL" id="JARQZJ010000127">
    <property type="protein sequence ID" value="KAK9891080.1"/>
    <property type="molecule type" value="Genomic_DNA"/>
</dbReference>
<gene>
    <name evidence="2" type="ORF">WA026_013403</name>
</gene>
<dbReference type="AlphaFoldDB" id="A0AAW1VFM6"/>
<evidence type="ECO:0000256" key="1">
    <source>
        <dbReference type="ARBA" id="ARBA00029457"/>
    </source>
</evidence>
<sequence>MAPTADQILNLCQSLSEHEHLQVTVKEAAKGFLYAGAGAFVGTLLGGPIGLFIGGTVGSAAGAYQSHGKCRSVVDVIKYDMTPAQQNRLINNVKNVLQSITTEDIVVLLPMVLSSEAVKVAALREIIKFITNEMGMALVNN</sequence>
<reference evidence="2 3" key="1">
    <citation type="submission" date="2023-03" db="EMBL/GenBank/DDBJ databases">
        <title>Genome insight into feeding habits of ladybird beetles.</title>
        <authorList>
            <person name="Li H.-S."/>
            <person name="Huang Y.-H."/>
            <person name="Pang H."/>
        </authorList>
    </citation>
    <scope>NUCLEOTIDE SEQUENCE [LARGE SCALE GENOMIC DNA]</scope>
    <source>
        <strain evidence="2">SYSU_2023b</strain>
        <tissue evidence="2">Whole body</tissue>
    </source>
</reference>
<name>A0AAW1VFM6_9CUCU</name>
<dbReference type="PANTHER" id="PTHR31493:SF1">
    <property type="entry name" value="PROTEIN C19ORF12"/>
    <property type="match status" value="1"/>
</dbReference>